<dbReference type="SUPFAM" id="SSF52058">
    <property type="entry name" value="L domain-like"/>
    <property type="match status" value="1"/>
</dbReference>
<organism evidence="10 11">
    <name type="scientific">Parasponia andersonii</name>
    <name type="common">Sponia andersonii</name>
    <dbReference type="NCBI Taxonomy" id="3476"/>
    <lineage>
        <taxon>Eukaryota</taxon>
        <taxon>Viridiplantae</taxon>
        <taxon>Streptophyta</taxon>
        <taxon>Embryophyta</taxon>
        <taxon>Tracheophyta</taxon>
        <taxon>Spermatophyta</taxon>
        <taxon>Magnoliopsida</taxon>
        <taxon>eudicotyledons</taxon>
        <taxon>Gunneridae</taxon>
        <taxon>Pentapetalae</taxon>
        <taxon>rosids</taxon>
        <taxon>fabids</taxon>
        <taxon>Rosales</taxon>
        <taxon>Cannabaceae</taxon>
        <taxon>Parasponia</taxon>
    </lineage>
</organism>
<feature type="chain" id="PRO_5015193652" evidence="8">
    <location>
        <begin position="22"/>
        <end position="529"/>
    </location>
</feature>
<keyword evidence="5" id="KW-0677">Repeat</keyword>
<accession>A0A2P5D108</accession>
<protein>
    <submittedName>
        <fullName evidence="10">Cupredoxin</fullName>
    </submittedName>
</protein>
<dbReference type="FunFam" id="3.80.10.10:FF:000129">
    <property type="entry name" value="Leucine-rich repeat receptor-like kinase"/>
    <property type="match status" value="1"/>
</dbReference>
<feature type="signal peptide" evidence="8">
    <location>
        <begin position="1"/>
        <end position="21"/>
    </location>
</feature>
<keyword evidence="3" id="KW-0812">Transmembrane</keyword>
<dbReference type="Gene3D" id="3.80.10.10">
    <property type="entry name" value="Ribonuclease Inhibitor"/>
    <property type="match status" value="1"/>
</dbReference>
<dbReference type="EMBL" id="JXTB01000075">
    <property type="protein sequence ID" value="PON66970.1"/>
    <property type="molecule type" value="Genomic_DNA"/>
</dbReference>
<dbReference type="OrthoDB" id="2143199at2759"/>
<evidence type="ECO:0000256" key="5">
    <source>
        <dbReference type="ARBA" id="ARBA00022737"/>
    </source>
</evidence>
<dbReference type="PANTHER" id="PTHR45631:SF44">
    <property type="entry name" value="CARBOHYDRATE-BINDING PROTEIN OF THE ER PROTEIN"/>
    <property type="match status" value="1"/>
</dbReference>
<dbReference type="STRING" id="3476.A0A2P5D108"/>
<proteinExistence type="predicted"/>
<evidence type="ECO:0000256" key="3">
    <source>
        <dbReference type="ARBA" id="ARBA00022692"/>
    </source>
</evidence>
<feature type="domain" description="Malectin-like" evidence="9">
    <location>
        <begin position="27"/>
        <end position="346"/>
    </location>
</feature>
<keyword evidence="7" id="KW-0472">Membrane</keyword>
<dbReference type="InterPro" id="IPR001611">
    <property type="entry name" value="Leu-rich_rpt"/>
</dbReference>
<dbReference type="Proteomes" id="UP000237105">
    <property type="component" value="Unassembled WGS sequence"/>
</dbReference>
<dbReference type="AlphaFoldDB" id="A0A2P5D108"/>
<gene>
    <name evidence="10" type="ORF">PanWU01x14_105520</name>
</gene>
<dbReference type="Pfam" id="PF13855">
    <property type="entry name" value="LRR_8"/>
    <property type="match status" value="1"/>
</dbReference>
<keyword evidence="4 8" id="KW-0732">Signal</keyword>
<dbReference type="GO" id="GO:0016020">
    <property type="term" value="C:membrane"/>
    <property type="evidence" value="ECO:0007669"/>
    <property type="project" value="UniProtKB-SubCell"/>
</dbReference>
<dbReference type="PANTHER" id="PTHR45631">
    <property type="entry name" value="OS07G0107800 PROTEIN-RELATED"/>
    <property type="match status" value="1"/>
</dbReference>
<name>A0A2P5D108_PARAD</name>
<keyword evidence="2" id="KW-0433">Leucine-rich repeat</keyword>
<evidence type="ECO:0000256" key="1">
    <source>
        <dbReference type="ARBA" id="ARBA00004167"/>
    </source>
</evidence>
<evidence type="ECO:0000259" key="9">
    <source>
        <dbReference type="Pfam" id="PF12819"/>
    </source>
</evidence>
<evidence type="ECO:0000256" key="4">
    <source>
        <dbReference type="ARBA" id="ARBA00022729"/>
    </source>
</evidence>
<evidence type="ECO:0000256" key="8">
    <source>
        <dbReference type="SAM" id="SignalP"/>
    </source>
</evidence>
<reference evidence="11" key="1">
    <citation type="submission" date="2016-06" db="EMBL/GenBank/DDBJ databases">
        <title>Parallel loss of symbiosis genes in relatives of nitrogen-fixing non-legume Parasponia.</title>
        <authorList>
            <person name="Van Velzen R."/>
            <person name="Holmer R."/>
            <person name="Bu F."/>
            <person name="Rutten L."/>
            <person name="Van Zeijl A."/>
            <person name="Liu W."/>
            <person name="Santuari L."/>
            <person name="Cao Q."/>
            <person name="Sharma T."/>
            <person name="Shen D."/>
            <person name="Roswanjaya Y."/>
            <person name="Wardhani T."/>
            <person name="Kalhor M.S."/>
            <person name="Jansen J."/>
            <person name="Van den Hoogen J."/>
            <person name="Gungor B."/>
            <person name="Hartog M."/>
            <person name="Hontelez J."/>
            <person name="Verver J."/>
            <person name="Yang W.-C."/>
            <person name="Schijlen E."/>
            <person name="Repin R."/>
            <person name="Schilthuizen M."/>
            <person name="Schranz E."/>
            <person name="Heidstra R."/>
            <person name="Miyata K."/>
            <person name="Fedorova E."/>
            <person name="Kohlen W."/>
            <person name="Bisseling T."/>
            <person name="Smit S."/>
            <person name="Geurts R."/>
        </authorList>
    </citation>
    <scope>NUCLEOTIDE SEQUENCE [LARGE SCALE GENOMIC DNA]</scope>
    <source>
        <strain evidence="11">cv. WU1-14</strain>
    </source>
</reference>
<dbReference type="InterPro" id="IPR032675">
    <property type="entry name" value="LRR_dom_sf"/>
</dbReference>
<evidence type="ECO:0000256" key="7">
    <source>
        <dbReference type="ARBA" id="ARBA00023136"/>
    </source>
</evidence>
<evidence type="ECO:0000256" key="6">
    <source>
        <dbReference type="ARBA" id="ARBA00022989"/>
    </source>
</evidence>
<keyword evidence="11" id="KW-1185">Reference proteome</keyword>
<evidence type="ECO:0000313" key="10">
    <source>
        <dbReference type="EMBL" id="PON66970.1"/>
    </source>
</evidence>
<keyword evidence="6" id="KW-1133">Transmembrane helix</keyword>
<evidence type="ECO:0000313" key="11">
    <source>
        <dbReference type="Proteomes" id="UP000237105"/>
    </source>
</evidence>
<sequence>MAITSLSLLFLLLALTPLSQSAVFVSIDCGSSSDSYIDENTIKWIGDKNLIQNGESHVVKDSNAVSKVMSTLRAFTTRKKNCYSIEAEKGGQVLLRVSFHYGNYDGKSSPPSFDLHADGNYWATVKFSSNDEVARYESIYVVKGDHISVCVAQIHPNQFPFISAIEVRSLDSNMYGHVDSNYALLVRLTVAYGSNTYIRYPYDPYDRKWGPEISDNGLIRLTSDAPMVQVNLTDNPPEAVLRHAVTTSRTSDPLILDTQITSSVDAPIYINMYFSEVTQLDSNQMRSFVFTIDGEVASKPIIPPYGDVLQLYLTNTTASENTTFALVATKNSTLPPLINAMEVFYVSGPLTDGTYSKDVEALASLQEKYSLLQEWTGDPCLPSPFTWDWVNCSSEDTPRVTALYLDGFSLSGSIPDFSSLDALQTIDLHNNSLTGSIPESLGNLPNLKELNLADNKLNGSIPTSLSKNSNLNLDVSGNPVLCSSSKLCTPKNKRTGSKSSSGSSVKTKSDKLPIILGVIVSSFFVFFLN</sequence>
<evidence type="ECO:0000256" key="2">
    <source>
        <dbReference type="ARBA" id="ARBA00022614"/>
    </source>
</evidence>
<comment type="subcellular location">
    <subcellularLocation>
        <location evidence="1">Membrane</location>
        <topology evidence="1">Single-pass membrane protein</topology>
    </subcellularLocation>
</comment>
<comment type="caution">
    <text evidence="10">The sequence shown here is derived from an EMBL/GenBank/DDBJ whole genome shotgun (WGS) entry which is preliminary data.</text>
</comment>
<dbReference type="Pfam" id="PF12819">
    <property type="entry name" value="Malectin_like"/>
    <property type="match status" value="1"/>
</dbReference>
<dbReference type="InterPro" id="IPR024788">
    <property type="entry name" value="Malectin-like_Carb-bd_dom"/>
</dbReference>